<protein>
    <submittedName>
        <fullName evidence="2">Transposase</fullName>
    </submittedName>
</protein>
<feature type="domain" description="ISXO2-like transposase" evidence="1">
    <location>
        <begin position="146"/>
        <end position="301"/>
    </location>
</feature>
<dbReference type="Pfam" id="PF12762">
    <property type="entry name" value="DDE_Tnp_IS1595"/>
    <property type="match status" value="1"/>
</dbReference>
<reference evidence="2 3" key="1">
    <citation type="submission" date="2017-06" db="EMBL/GenBank/DDBJ databases">
        <title>Whole Genome Sequences of Colwellia marinimaniae MTCD1.</title>
        <authorList>
            <person name="Kusumoto H."/>
            <person name="Inoue M."/>
            <person name="Tanikawa K."/>
            <person name="Maeji H."/>
            <person name="Cameron J.H."/>
            <person name="Bartlett D.H."/>
        </authorList>
    </citation>
    <scope>NUCLEOTIDE SEQUENCE [LARGE SCALE GENOMIC DNA]</scope>
    <source>
        <strain evidence="2 3">MTCD1</strain>
    </source>
</reference>
<accession>A0ABQ0N078</accession>
<dbReference type="InterPro" id="IPR024445">
    <property type="entry name" value="Tnp_ISXO2-like"/>
</dbReference>
<name>A0ABQ0N078_9GAMM</name>
<organism evidence="2 3">
    <name type="scientific">Colwellia marinimaniae</name>
    <dbReference type="NCBI Taxonomy" id="1513592"/>
    <lineage>
        <taxon>Bacteria</taxon>
        <taxon>Pseudomonadati</taxon>
        <taxon>Pseudomonadota</taxon>
        <taxon>Gammaproteobacteria</taxon>
        <taxon>Alteromonadales</taxon>
        <taxon>Colwelliaceae</taxon>
        <taxon>Colwellia</taxon>
    </lineage>
</organism>
<keyword evidence="3" id="KW-1185">Reference proteome</keyword>
<comment type="caution">
    <text evidence="2">The sequence shown here is derived from an EMBL/GenBank/DDBJ whole genome shotgun (WGS) entry which is preliminary data.</text>
</comment>
<sequence length="316" mass="35813">MKTKSFVSKLNLITKALFSMTPAQREVVHQSIQALDTEISTDELIQPLFDALSQCPHCHSIHLKKWGKSGSIQRYRCKGCLKTFNNKTSTPLAKLRKSYLWEEYARCMVLKLTLREAANICHINLRTAFLWRHRFLSAQSGKNHDKLSGIIEVDEFFLAYSEKGSNTLTKQTKPRKRGGNIDKRTREGQVTVLLSIDRSNHMINPILSADTTAEIAANLAPNITENSVLCSDGSWSYVTIAKQKNCDHKRLINGKERVIDKVYHIQTVNGAIAHFKGWVNGKMKGVATKYLSNYLAWFRESNAKLNKQEILIAAYG</sequence>
<proteinExistence type="predicted"/>
<gene>
    <name evidence="2" type="ORF">MTCD1_03687</name>
</gene>
<evidence type="ECO:0000313" key="2">
    <source>
        <dbReference type="EMBL" id="GAW98028.1"/>
    </source>
</evidence>
<evidence type="ECO:0000313" key="3">
    <source>
        <dbReference type="Proteomes" id="UP000197068"/>
    </source>
</evidence>
<dbReference type="NCBIfam" id="NF033547">
    <property type="entry name" value="transpos_IS1595"/>
    <property type="match status" value="1"/>
</dbReference>
<evidence type="ECO:0000259" key="1">
    <source>
        <dbReference type="SMART" id="SM01126"/>
    </source>
</evidence>
<dbReference type="EMBL" id="BDQM01000090">
    <property type="protein sequence ID" value="GAW98028.1"/>
    <property type="molecule type" value="Genomic_DNA"/>
</dbReference>
<dbReference type="Proteomes" id="UP000197068">
    <property type="component" value="Unassembled WGS sequence"/>
</dbReference>
<dbReference type="SMART" id="SM01126">
    <property type="entry name" value="DDE_Tnp_IS1595"/>
    <property type="match status" value="1"/>
</dbReference>
<dbReference type="RefSeq" id="WP_057183692.1">
    <property type="nucleotide sequence ID" value="NZ_BDQM01000090.1"/>
</dbReference>